<evidence type="ECO:0000313" key="3">
    <source>
        <dbReference type="Proteomes" id="UP000029833"/>
    </source>
</evidence>
<evidence type="ECO:0000313" key="2">
    <source>
        <dbReference type="EMBL" id="KGM01316.1"/>
    </source>
</evidence>
<dbReference type="AlphaFoldDB" id="A0A0A0B7U7"/>
<proteinExistence type="predicted"/>
<dbReference type="RefSeq" id="WP_034632813.1">
    <property type="nucleotide sequence ID" value="NZ_AXNT01000115.1"/>
</dbReference>
<protein>
    <submittedName>
        <fullName evidence="2">Uncharacterized protein</fullName>
    </submittedName>
</protein>
<comment type="caution">
    <text evidence="2">The sequence shown here is derived from an EMBL/GenBank/DDBJ whole genome shotgun (WGS) entry which is preliminary data.</text>
</comment>
<reference evidence="2 3" key="1">
    <citation type="submission" date="2013-10" db="EMBL/GenBank/DDBJ databases">
        <authorList>
            <person name="Wang G."/>
            <person name="Zhuang W."/>
        </authorList>
    </citation>
    <scope>NUCLEOTIDE SEQUENCE [LARGE SCALE GENOMIC DNA]</scope>
    <source>
        <strain evidence="2 3">DSM 20118</strain>
    </source>
</reference>
<keyword evidence="1" id="KW-1133">Transmembrane helix</keyword>
<organism evidence="2 3">
    <name type="scientific">Cellulomonas cellasea DSM 20118</name>
    <dbReference type="NCBI Taxonomy" id="1408250"/>
    <lineage>
        <taxon>Bacteria</taxon>
        <taxon>Bacillati</taxon>
        <taxon>Actinomycetota</taxon>
        <taxon>Actinomycetes</taxon>
        <taxon>Micrococcales</taxon>
        <taxon>Cellulomonadaceae</taxon>
        <taxon>Cellulomonas</taxon>
    </lineage>
</organism>
<dbReference type="EMBL" id="AXNT01000115">
    <property type="protein sequence ID" value="KGM01316.1"/>
    <property type="molecule type" value="Genomic_DNA"/>
</dbReference>
<sequence length="159" mass="17430">MTVVEVVAAASGGLSALTALVAVAVAVRSDRRSREIARVAIFLNLRDGFRDIYRELGDLRGADDPGAPLRLARESYWHHAFDEWFVPQLAPRECGDLWSGLFRTMVVSGYGHAPLRQVLDDLMAEPDKGFGAYAGAFADEVRKVAAEHARRFPADHPPA</sequence>
<gene>
    <name evidence="2" type="ORF">Q760_02175</name>
</gene>
<name>A0A0A0B7U7_9CELL</name>
<keyword evidence="1" id="KW-0472">Membrane</keyword>
<dbReference type="Proteomes" id="UP000029833">
    <property type="component" value="Unassembled WGS sequence"/>
</dbReference>
<evidence type="ECO:0000256" key="1">
    <source>
        <dbReference type="SAM" id="Phobius"/>
    </source>
</evidence>
<accession>A0A0A0B7U7</accession>
<keyword evidence="3" id="KW-1185">Reference proteome</keyword>
<keyword evidence="1" id="KW-0812">Transmembrane</keyword>
<feature type="transmembrane region" description="Helical" evidence="1">
    <location>
        <begin position="6"/>
        <end position="27"/>
    </location>
</feature>